<evidence type="ECO:0000256" key="4">
    <source>
        <dbReference type="ARBA" id="ARBA00023069"/>
    </source>
</evidence>
<feature type="domain" description="HYDIN/VesB/CFA65-like Ig-like" evidence="6">
    <location>
        <begin position="362"/>
        <end position="461"/>
    </location>
</feature>
<evidence type="ECO:0000259" key="6">
    <source>
        <dbReference type="Pfam" id="PF22544"/>
    </source>
</evidence>
<dbReference type="PANTHER" id="PTHR23053">
    <property type="entry name" value="DLEC1 DELETED IN LUNG AND ESOPHAGEAL CANCER 1"/>
    <property type="match status" value="1"/>
</dbReference>
<feature type="non-terminal residue" evidence="7">
    <location>
        <position position="1"/>
    </location>
</feature>
<evidence type="ECO:0000256" key="2">
    <source>
        <dbReference type="ARBA" id="ARBA00004496"/>
    </source>
</evidence>
<dbReference type="EMBL" id="VZTB01000551">
    <property type="protein sequence ID" value="NXA71691.1"/>
    <property type="molecule type" value="Genomic_DNA"/>
</dbReference>
<evidence type="ECO:0000256" key="5">
    <source>
        <dbReference type="ARBA" id="ARBA00023273"/>
    </source>
</evidence>
<accession>A0A7K7Y1G3</accession>
<evidence type="ECO:0000256" key="1">
    <source>
        <dbReference type="ARBA" id="ARBA00004138"/>
    </source>
</evidence>
<dbReference type="InterPro" id="IPR053879">
    <property type="entry name" value="HYDIN_VesB_CFA65-like_Ig"/>
</dbReference>
<dbReference type="InterPro" id="IPR013783">
    <property type="entry name" value="Ig-like_fold"/>
</dbReference>
<keyword evidence="3" id="KW-0963">Cytoplasm</keyword>
<feature type="non-terminal residue" evidence="7">
    <location>
        <position position="824"/>
    </location>
</feature>
<dbReference type="AlphaFoldDB" id="A0A7K7Y1G3"/>
<evidence type="ECO:0000256" key="3">
    <source>
        <dbReference type="ARBA" id="ARBA00022490"/>
    </source>
</evidence>
<comment type="caution">
    <text evidence="7">The sequence shown here is derived from an EMBL/GenBank/DDBJ whole genome shotgun (WGS) entry which is preliminary data.</text>
</comment>
<dbReference type="GO" id="GO:1904158">
    <property type="term" value="P:axonemal central apparatus assembly"/>
    <property type="evidence" value="ECO:0007669"/>
    <property type="project" value="TreeGrafter"/>
</dbReference>
<evidence type="ECO:0000313" key="7">
    <source>
        <dbReference type="EMBL" id="NXA71691.1"/>
    </source>
</evidence>
<dbReference type="NCBIfam" id="NF012200">
    <property type="entry name" value="choice_anch_D"/>
    <property type="match status" value="1"/>
</dbReference>
<dbReference type="InterPro" id="IPR008962">
    <property type="entry name" value="PapD-like_sf"/>
</dbReference>
<evidence type="ECO:0000313" key="8">
    <source>
        <dbReference type="Proteomes" id="UP000558509"/>
    </source>
</evidence>
<organism evidence="7 8">
    <name type="scientific">Thryothorus ludovicianus</name>
    <name type="common">Carolina wren</name>
    <name type="synonym">Sylvia ludoviciana</name>
    <dbReference type="NCBI Taxonomy" id="74200"/>
    <lineage>
        <taxon>Eukaryota</taxon>
        <taxon>Metazoa</taxon>
        <taxon>Chordata</taxon>
        <taxon>Craniata</taxon>
        <taxon>Vertebrata</taxon>
        <taxon>Euteleostomi</taxon>
        <taxon>Archelosauria</taxon>
        <taxon>Archosauria</taxon>
        <taxon>Dinosauria</taxon>
        <taxon>Saurischia</taxon>
        <taxon>Theropoda</taxon>
        <taxon>Coelurosauria</taxon>
        <taxon>Aves</taxon>
        <taxon>Neognathae</taxon>
        <taxon>Neoaves</taxon>
        <taxon>Telluraves</taxon>
        <taxon>Australaves</taxon>
        <taxon>Passeriformes</taxon>
        <taxon>Certhiidae</taxon>
        <taxon>Troglodytinae</taxon>
        <taxon>Thryothorus</taxon>
    </lineage>
</organism>
<gene>
    <name evidence="7" type="primary">Hydin_0</name>
    <name evidence="7" type="ORF">THRLUD_R06904</name>
</gene>
<keyword evidence="8" id="KW-1185">Reference proteome</keyword>
<protein>
    <submittedName>
        <fullName evidence="7">HYDIN protein</fullName>
    </submittedName>
</protein>
<dbReference type="GO" id="GO:0003341">
    <property type="term" value="P:cilium movement"/>
    <property type="evidence" value="ECO:0007669"/>
    <property type="project" value="TreeGrafter"/>
</dbReference>
<keyword evidence="4" id="KW-0969">Cilium</keyword>
<dbReference type="Pfam" id="PF22544">
    <property type="entry name" value="HYDIN_VesB_CFA65-like_Ig"/>
    <property type="match status" value="2"/>
</dbReference>
<dbReference type="Gene3D" id="2.60.40.10">
    <property type="entry name" value="Immunoglobulins"/>
    <property type="match status" value="6"/>
</dbReference>
<dbReference type="Pfam" id="PF14874">
    <property type="entry name" value="PapD-like"/>
    <property type="match status" value="1"/>
</dbReference>
<dbReference type="GO" id="GO:0005930">
    <property type="term" value="C:axoneme"/>
    <property type="evidence" value="ECO:0007669"/>
    <property type="project" value="TreeGrafter"/>
</dbReference>
<reference evidence="7 8" key="1">
    <citation type="submission" date="2019-09" db="EMBL/GenBank/DDBJ databases">
        <title>Bird 10,000 Genomes (B10K) Project - Family phase.</title>
        <authorList>
            <person name="Zhang G."/>
        </authorList>
    </citation>
    <scope>NUCLEOTIDE SEQUENCE [LARGE SCALE GENOMIC DNA]</scope>
    <source>
        <strain evidence="7">B10K-DU-001-68</strain>
        <tissue evidence="7">Muscle</tissue>
    </source>
</reference>
<name>A0A7K7Y1G3_THRLU</name>
<sequence length="824" mass="92531">PQELVLQNFVAYDVYEMVLSLTNNDQFYRLVKLSMEKSPYFELLCPNDACRAVPPGTSARVRIHFTPHEYKDYFHELICTTGTERIVVPIRAFCARAILDIPDQLDFSECPVKYTTQKTLLIQNVGNLEAHYQLSTQSPFSVVPAMGTLGPGDTVQVTVGFHPLTLGDHSGSLVVFNNTDEKSSHINLRGEAVDVNIGLSTNSVEIEKTFITMANHTTMFIENKSNITAHFQWKIFPTEEDEDEEKRSECYLLEPSKQVWLQNYRKEKRIEKKRGFCEDHTALLRNKVQEEMAQVQGDPMLFFDDMFSIEPIEGEIGPNCSAEIKVTFKPVRAVKYCTMAYCNISGRESRLPLHLRGEGQGPLVELNNDTLNLGNIFRGTAHDYEVELINKGAIHALFTFIPSTSKVGRCFKFAPEEGVIAPGGIQTIQISFSTTILGKLEEEFQFSVAGSPKSVILRIKAVVTGPTLRFNVSELNFGDVSFGFPYTKTCRLINTSPVPLTFKLRMSYDGTQPAVSSFDQIRNDSDPSWRKGIHFYLEPREFTMNPSQGTIQPQECQDIEVTLCSNTVMEFYRRMLVDLEGIGYGVASVIIMARCLVPELKVHPQILLFEKCHLKVPYEKKFLVVNSTKLPGCYGLVPQKHREGATVFYSSTKPCGIVPPYSVAEIPVTVEVQALGRHNTLVLIGIFGDARNPVIRLLRCYGHFEDIYPSPRLIEFGTIPALQPSSQHFTLFNEGLVPVDFRIEIAYKPHCYVLEPREGVIPAKGEVPVTITATLDDTGIFDDSIKLFIGKSLWTTFILQAVGTGTTIVIDKPFTSELNLGNQF</sequence>
<proteinExistence type="predicted"/>
<keyword evidence="5" id="KW-0966">Cell projection</keyword>
<feature type="domain" description="HYDIN/VesB/CFA65-like Ig-like" evidence="6">
    <location>
        <begin position="97"/>
        <end position="191"/>
    </location>
</feature>
<dbReference type="PANTHER" id="PTHR23053:SF0">
    <property type="entry name" value="HYDROCEPHALUS-INDUCING PROTEIN HOMOLOG"/>
    <property type="match status" value="1"/>
</dbReference>
<dbReference type="Proteomes" id="UP000558509">
    <property type="component" value="Unassembled WGS sequence"/>
</dbReference>
<dbReference type="SUPFAM" id="SSF49354">
    <property type="entry name" value="PapD-like"/>
    <property type="match status" value="1"/>
</dbReference>
<dbReference type="InterPro" id="IPR033305">
    <property type="entry name" value="Hydin-like"/>
</dbReference>
<comment type="subcellular location">
    <subcellularLocation>
        <location evidence="1">Cell projection</location>
        <location evidence="1">Cilium</location>
    </subcellularLocation>
    <subcellularLocation>
        <location evidence="2">Cytoplasm</location>
    </subcellularLocation>
</comment>